<gene>
    <name evidence="6" type="ORF">H1P_500008</name>
</gene>
<dbReference type="PANTHER" id="PTHR44366:SF1">
    <property type="entry name" value="UDP-N-ACETYLGLUCOSAMINE--PEPTIDE N-ACETYLGLUCOSAMINYLTRANSFERASE 110 KDA SUBUNIT"/>
    <property type="match status" value="1"/>
</dbReference>
<keyword evidence="1" id="KW-0677">Repeat</keyword>
<dbReference type="SMART" id="SM00028">
    <property type="entry name" value="TPR"/>
    <property type="match status" value="12"/>
</dbReference>
<keyword evidence="2 3" id="KW-0802">TPR repeat</keyword>
<organism evidence="6 7">
    <name type="scientific">Hyella patelloides LEGE 07179</name>
    <dbReference type="NCBI Taxonomy" id="945734"/>
    <lineage>
        <taxon>Bacteria</taxon>
        <taxon>Bacillati</taxon>
        <taxon>Cyanobacteriota</taxon>
        <taxon>Cyanophyceae</taxon>
        <taxon>Pleurocapsales</taxon>
        <taxon>Hyellaceae</taxon>
        <taxon>Hyella</taxon>
    </lineage>
</organism>
<dbReference type="GO" id="GO:0006493">
    <property type="term" value="P:protein O-linked glycosylation"/>
    <property type="evidence" value="ECO:0007669"/>
    <property type="project" value="InterPro"/>
</dbReference>
<evidence type="ECO:0000256" key="3">
    <source>
        <dbReference type="PROSITE-ProRule" id="PRU00339"/>
    </source>
</evidence>
<dbReference type="Pfam" id="PF13432">
    <property type="entry name" value="TPR_16"/>
    <property type="match status" value="1"/>
</dbReference>
<dbReference type="PANTHER" id="PTHR44366">
    <property type="entry name" value="UDP-N-ACETYLGLUCOSAMINE--PEPTIDE N-ACETYLGLUCOSAMINYLTRANSFERASE 110 KDA SUBUNIT"/>
    <property type="match status" value="1"/>
</dbReference>
<sequence>MFKLFQNMMSGGDSDESINKKKPLKSKSSSSEYSATLSSDDDIDSSMEKAELLWQQGNLREAINLYDRAIQENPDSCEAYQELLSHLKQQNSVAKAYKQLAESLKRQGKNEEAATCYRQAIVIQAVTNEVEEKYKAISASLQLVDQKSIANLQDSAFSFQGSIKEASKESQPNLLQIELPQEYTPSISSAFKTKQLDSRSIANIEWEAAQAFMQQALDSCDREDWSEVANACKQATRVMPDMAEAYKIWGNALQRMNRTAEAMECYGKAVEIQPDLAEVYAGIAKLYAQQQKWQQAVEYFQKAVIIKPEFPDAYRSLAHVWEQSGELEKAQVCKHRAQELEAQNPALSNEVEDGNPAKTTQKSLVESSEIIDNSVVNYHKLGQDSEQQNLWHEAAVYYRKALELNLSQAQDLVSSETSLKNEQQHQANQLARIKKIQQLIKTKSGNGVYKTSYPKVAESIKHETLARIKDSIASKNKQKKVEDKLDKAIGHYQKQARLKPNSAKVHTDLGNLYARKRKWQSAISCYRKAIRINPKEAEAQMKLAKILAKIGEQEKSVEHMYLAFTLQPNLGLAEDHFLLGESFRKLGNRNKAIFCYEQAVKLQPHFNEAYQHLGEVLQEIGKPKNAIACYQAAIHYNPQNANFHFNLGELQEKQGSWDNAVKAYRQVLELKPKYPHASQKLNHALSEKLKQDLTLKRKT</sequence>
<dbReference type="GO" id="GO:0097363">
    <property type="term" value="F:protein O-acetylglucosaminyltransferase activity"/>
    <property type="evidence" value="ECO:0007669"/>
    <property type="project" value="TreeGrafter"/>
</dbReference>
<feature type="repeat" description="TPR" evidence="3">
    <location>
        <begin position="573"/>
        <end position="606"/>
    </location>
</feature>
<reference evidence="6 7" key="1">
    <citation type="submission" date="2019-01" db="EMBL/GenBank/DDBJ databases">
        <authorList>
            <person name="Brito A."/>
        </authorList>
    </citation>
    <scope>NUCLEOTIDE SEQUENCE [LARGE SCALE GENOMIC DNA]</scope>
    <source>
        <strain evidence="6">1</strain>
    </source>
</reference>
<name>A0A563VZK7_9CYAN</name>
<dbReference type="InterPro" id="IPR011990">
    <property type="entry name" value="TPR-like_helical_dom_sf"/>
</dbReference>
<keyword evidence="7" id="KW-1185">Reference proteome</keyword>
<dbReference type="InterPro" id="IPR013105">
    <property type="entry name" value="TPR_2"/>
</dbReference>
<feature type="region of interest" description="Disordered" evidence="5">
    <location>
        <begin position="1"/>
        <end position="41"/>
    </location>
</feature>
<dbReference type="EMBL" id="CAACVJ010000446">
    <property type="protein sequence ID" value="VEP16856.1"/>
    <property type="molecule type" value="Genomic_DNA"/>
</dbReference>
<dbReference type="InterPro" id="IPR019734">
    <property type="entry name" value="TPR_rpt"/>
</dbReference>
<protein>
    <submittedName>
        <fullName evidence="6">TPR domain protein</fullName>
    </submittedName>
</protein>
<feature type="repeat" description="TPR" evidence="3">
    <location>
        <begin position="641"/>
        <end position="674"/>
    </location>
</feature>
<dbReference type="OrthoDB" id="416673at2"/>
<dbReference type="Pfam" id="PF13424">
    <property type="entry name" value="TPR_12"/>
    <property type="match status" value="1"/>
</dbReference>
<dbReference type="Proteomes" id="UP000320055">
    <property type="component" value="Unassembled WGS sequence"/>
</dbReference>
<feature type="repeat" description="TPR" evidence="3">
    <location>
        <begin position="243"/>
        <end position="276"/>
    </location>
</feature>
<feature type="compositionally biased region" description="Low complexity" evidence="5">
    <location>
        <begin position="26"/>
        <end position="38"/>
    </location>
</feature>
<dbReference type="InterPro" id="IPR037919">
    <property type="entry name" value="OGT"/>
</dbReference>
<evidence type="ECO:0000313" key="6">
    <source>
        <dbReference type="EMBL" id="VEP16856.1"/>
    </source>
</evidence>
<keyword evidence="4" id="KW-0175">Coiled coil</keyword>
<evidence type="ECO:0000313" key="7">
    <source>
        <dbReference type="Proteomes" id="UP000320055"/>
    </source>
</evidence>
<evidence type="ECO:0000256" key="5">
    <source>
        <dbReference type="SAM" id="MobiDB-lite"/>
    </source>
</evidence>
<feature type="coiled-coil region" evidence="4">
    <location>
        <begin position="87"/>
        <end position="114"/>
    </location>
</feature>
<dbReference type="Gene3D" id="1.25.40.10">
    <property type="entry name" value="Tetratricopeptide repeat domain"/>
    <property type="match status" value="4"/>
</dbReference>
<dbReference type="AlphaFoldDB" id="A0A563VZK7"/>
<evidence type="ECO:0000256" key="4">
    <source>
        <dbReference type="SAM" id="Coils"/>
    </source>
</evidence>
<evidence type="ECO:0000256" key="2">
    <source>
        <dbReference type="ARBA" id="ARBA00022803"/>
    </source>
</evidence>
<dbReference type="PROSITE" id="PS50005">
    <property type="entry name" value="TPR"/>
    <property type="match status" value="7"/>
</dbReference>
<feature type="repeat" description="TPR" evidence="3">
    <location>
        <begin position="503"/>
        <end position="536"/>
    </location>
</feature>
<proteinExistence type="predicted"/>
<dbReference type="SUPFAM" id="SSF48452">
    <property type="entry name" value="TPR-like"/>
    <property type="match status" value="2"/>
</dbReference>
<dbReference type="Pfam" id="PF14559">
    <property type="entry name" value="TPR_19"/>
    <property type="match status" value="1"/>
</dbReference>
<dbReference type="PROSITE" id="PS50293">
    <property type="entry name" value="TPR_REGION"/>
    <property type="match status" value="3"/>
</dbReference>
<dbReference type="Pfam" id="PF00515">
    <property type="entry name" value="TPR_1"/>
    <property type="match status" value="1"/>
</dbReference>
<evidence type="ECO:0000256" key="1">
    <source>
        <dbReference type="ARBA" id="ARBA00022737"/>
    </source>
</evidence>
<accession>A0A563VZK7</accession>
<dbReference type="Pfam" id="PF07719">
    <property type="entry name" value="TPR_2"/>
    <property type="match status" value="1"/>
</dbReference>
<feature type="repeat" description="TPR" evidence="3">
    <location>
        <begin position="277"/>
        <end position="310"/>
    </location>
</feature>
<dbReference type="RefSeq" id="WP_144866544.1">
    <property type="nucleotide sequence ID" value="NZ_LR213810.1"/>
</dbReference>
<feature type="repeat" description="TPR" evidence="3">
    <location>
        <begin position="43"/>
        <end position="76"/>
    </location>
</feature>
<feature type="repeat" description="TPR" evidence="3">
    <location>
        <begin position="607"/>
        <end position="640"/>
    </location>
</feature>